<reference evidence="3 4" key="1">
    <citation type="submission" date="2020-06" db="EMBL/GenBank/DDBJ databases">
        <title>Altererythrobacter sp. HHU K3-1.</title>
        <authorList>
            <person name="Zhang D."/>
            <person name="Xue H."/>
        </authorList>
    </citation>
    <scope>NUCLEOTIDE SEQUENCE [LARGE SCALE GENOMIC DNA]</scope>
    <source>
        <strain evidence="3 4">HHU K3-1</strain>
    </source>
</reference>
<proteinExistence type="predicted"/>
<dbReference type="AlphaFoldDB" id="A0A850H5W0"/>
<keyword evidence="4" id="KW-1185">Reference proteome</keyword>
<feature type="transmembrane region" description="Helical" evidence="1">
    <location>
        <begin position="61"/>
        <end position="83"/>
    </location>
</feature>
<keyword evidence="1" id="KW-0472">Membrane</keyword>
<organism evidence="3 4">
    <name type="scientific">Qipengyuania atrilutea</name>
    <dbReference type="NCBI Taxonomy" id="2744473"/>
    <lineage>
        <taxon>Bacteria</taxon>
        <taxon>Pseudomonadati</taxon>
        <taxon>Pseudomonadota</taxon>
        <taxon>Alphaproteobacteria</taxon>
        <taxon>Sphingomonadales</taxon>
        <taxon>Erythrobacteraceae</taxon>
        <taxon>Qipengyuania</taxon>
    </lineage>
</organism>
<dbReference type="GO" id="GO:0008237">
    <property type="term" value="F:metallopeptidase activity"/>
    <property type="evidence" value="ECO:0007669"/>
    <property type="project" value="UniProtKB-KW"/>
</dbReference>
<keyword evidence="1" id="KW-0812">Transmembrane</keyword>
<evidence type="ECO:0000313" key="4">
    <source>
        <dbReference type="Proteomes" id="UP000561438"/>
    </source>
</evidence>
<feature type="domain" description="CAAX prenyl protease 2/Lysostaphin resistance protein A-like" evidence="2">
    <location>
        <begin position="179"/>
        <end position="247"/>
    </location>
</feature>
<feature type="transmembrane region" description="Helical" evidence="1">
    <location>
        <begin position="126"/>
        <end position="146"/>
    </location>
</feature>
<dbReference type="RefSeq" id="WP_176267548.1">
    <property type="nucleotide sequence ID" value="NZ_JABWGV010000003.1"/>
</dbReference>
<dbReference type="EMBL" id="JABWGV010000003">
    <property type="protein sequence ID" value="NVD45248.1"/>
    <property type="molecule type" value="Genomic_DNA"/>
</dbReference>
<keyword evidence="3" id="KW-0645">Protease</keyword>
<keyword evidence="3" id="KW-0378">Hydrolase</keyword>
<dbReference type="Proteomes" id="UP000561438">
    <property type="component" value="Unassembled WGS sequence"/>
</dbReference>
<comment type="caution">
    <text evidence="3">The sequence shown here is derived from an EMBL/GenBank/DDBJ whole genome shotgun (WGS) entry which is preliminary data.</text>
</comment>
<feature type="transmembrane region" description="Helical" evidence="1">
    <location>
        <begin position="184"/>
        <end position="202"/>
    </location>
</feature>
<sequence length="261" mass="28191">MMTETSSLSEREDAPLKTRAVAADTMFGEWRRYLDFVRRPVLPDAAHTVSGGSVLGIARMWALDVVLMGILLSIAGLIVMIGIDLPENALSGLSWGPEIIAAVVIVAPIVEETGFRGWLSGRPGHILAWAVFLLTGAVLSYVARATGTETGAASYIALAVMLALIVGALYYFRKAPAMGWFKRLFPLLFWLSTLAFALVHLWNYTEGSLAYLLPFVVPQFVAGSIFGYVRVHYGLWASILTHALHNGLAVALVLSIGEAAT</sequence>
<dbReference type="InterPro" id="IPR003675">
    <property type="entry name" value="Rce1/LyrA-like_dom"/>
</dbReference>
<evidence type="ECO:0000256" key="1">
    <source>
        <dbReference type="SAM" id="Phobius"/>
    </source>
</evidence>
<feature type="transmembrane region" description="Helical" evidence="1">
    <location>
        <begin position="208"/>
        <end position="228"/>
    </location>
</feature>
<keyword evidence="1" id="KW-1133">Transmembrane helix</keyword>
<dbReference type="Pfam" id="PF02517">
    <property type="entry name" value="Rce1-like"/>
    <property type="match status" value="2"/>
</dbReference>
<feature type="transmembrane region" description="Helical" evidence="1">
    <location>
        <begin position="235"/>
        <end position="256"/>
    </location>
</feature>
<name>A0A850H5W0_9SPHN</name>
<feature type="domain" description="CAAX prenyl protease 2/Lysostaphin resistance protein A-like" evidence="2">
    <location>
        <begin position="99"/>
        <end position="174"/>
    </location>
</feature>
<feature type="transmembrane region" description="Helical" evidence="1">
    <location>
        <begin position="95"/>
        <end position="114"/>
    </location>
</feature>
<dbReference type="GO" id="GO:0004175">
    <property type="term" value="F:endopeptidase activity"/>
    <property type="evidence" value="ECO:0007669"/>
    <property type="project" value="UniProtKB-ARBA"/>
</dbReference>
<evidence type="ECO:0000313" key="3">
    <source>
        <dbReference type="EMBL" id="NVD45248.1"/>
    </source>
</evidence>
<dbReference type="GO" id="GO:0006508">
    <property type="term" value="P:proteolysis"/>
    <property type="evidence" value="ECO:0007669"/>
    <property type="project" value="UniProtKB-KW"/>
</dbReference>
<keyword evidence="3" id="KW-0482">Metalloprotease</keyword>
<gene>
    <name evidence="3" type="ORF">HUV48_09500</name>
</gene>
<feature type="transmembrane region" description="Helical" evidence="1">
    <location>
        <begin position="152"/>
        <end position="172"/>
    </location>
</feature>
<accession>A0A850H5W0</accession>
<protein>
    <submittedName>
        <fullName evidence="3">CPBP family intramembrane metalloprotease</fullName>
    </submittedName>
</protein>
<dbReference type="GO" id="GO:0080120">
    <property type="term" value="P:CAAX-box protein maturation"/>
    <property type="evidence" value="ECO:0007669"/>
    <property type="project" value="UniProtKB-ARBA"/>
</dbReference>
<evidence type="ECO:0000259" key="2">
    <source>
        <dbReference type="Pfam" id="PF02517"/>
    </source>
</evidence>